<dbReference type="GO" id="GO:0015288">
    <property type="term" value="F:porin activity"/>
    <property type="evidence" value="ECO:0007669"/>
    <property type="project" value="TreeGrafter"/>
</dbReference>
<evidence type="ECO:0000256" key="4">
    <source>
        <dbReference type="ARBA" id="ARBA00023136"/>
    </source>
</evidence>
<evidence type="ECO:0000256" key="5">
    <source>
        <dbReference type="ARBA" id="ARBA00023237"/>
    </source>
</evidence>
<protein>
    <submittedName>
        <fullName evidence="6">Membrane protein</fullName>
    </submittedName>
</protein>
<gene>
    <name evidence="6" type="ORF">CLA01_39860</name>
</gene>
<dbReference type="EMBL" id="BJYI01000022">
    <property type="protein sequence ID" value="GEN73914.1"/>
    <property type="molecule type" value="Genomic_DNA"/>
</dbReference>
<keyword evidence="5" id="KW-0998">Cell outer membrane</keyword>
<proteinExistence type="predicted"/>
<evidence type="ECO:0000256" key="3">
    <source>
        <dbReference type="ARBA" id="ARBA00022692"/>
    </source>
</evidence>
<dbReference type="InterPro" id="IPR051906">
    <property type="entry name" value="TolC-like"/>
</dbReference>
<organism evidence="6 7">
    <name type="scientific">Chryseobacterium lathyri</name>
    <dbReference type="NCBI Taxonomy" id="395933"/>
    <lineage>
        <taxon>Bacteria</taxon>
        <taxon>Pseudomonadati</taxon>
        <taxon>Bacteroidota</taxon>
        <taxon>Flavobacteriia</taxon>
        <taxon>Flavobacteriales</taxon>
        <taxon>Weeksellaceae</taxon>
        <taxon>Chryseobacterium group</taxon>
        <taxon>Chryseobacterium</taxon>
    </lineage>
</organism>
<accession>A0A511YFD6</accession>
<evidence type="ECO:0000313" key="7">
    <source>
        <dbReference type="Proteomes" id="UP000321150"/>
    </source>
</evidence>
<dbReference type="Proteomes" id="UP000321150">
    <property type="component" value="Unassembled WGS sequence"/>
</dbReference>
<name>A0A511YFD6_9FLAO</name>
<evidence type="ECO:0000256" key="1">
    <source>
        <dbReference type="ARBA" id="ARBA00004442"/>
    </source>
</evidence>
<dbReference type="SUPFAM" id="SSF56954">
    <property type="entry name" value="Outer membrane efflux proteins (OEP)"/>
    <property type="match status" value="1"/>
</dbReference>
<keyword evidence="3" id="KW-0812">Transmembrane</keyword>
<dbReference type="RefSeq" id="WP_111959770.1">
    <property type="nucleotide sequence ID" value="NZ_BJYI01000022.1"/>
</dbReference>
<keyword evidence="4" id="KW-0472">Membrane</keyword>
<evidence type="ECO:0000313" key="6">
    <source>
        <dbReference type="EMBL" id="GEN73914.1"/>
    </source>
</evidence>
<dbReference type="PANTHER" id="PTHR30026">
    <property type="entry name" value="OUTER MEMBRANE PROTEIN TOLC"/>
    <property type="match status" value="1"/>
</dbReference>
<reference evidence="6 7" key="1">
    <citation type="submission" date="2019-07" db="EMBL/GenBank/DDBJ databases">
        <title>Whole genome shotgun sequence of Chryseobacterium lathyri NBRC 105250.</title>
        <authorList>
            <person name="Hosoyama A."/>
            <person name="Uohara A."/>
            <person name="Ohji S."/>
            <person name="Ichikawa N."/>
        </authorList>
    </citation>
    <scope>NUCLEOTIDE SEQUENCE [LARGE SCALE GENOMIC DNA]</scope>
    <source>
        <strain evidence="6 7">NBRC 105250</strain>
    </source>
</reference>
<keyword evidence="2" id="KW-1134">Transmembrane beta strand</keyword>
<dbReference type="GO" id="GO:0015562">
    <property type="term" value="F:efflux transmembrane transporter activity"/>
    <property type="evidence" value="ECO:0007669"/>
    <property type="project" value="InterPro"/>
</dbReference>
<sequence length="469" mass="54974">MKSFANLILILIPTIFYSQNHQDSLSIDDVIGLVIKNSERIKNIESNYQIRNIDFENYKKSFLPQVTLTANLPYQRSIQEVLQFNGSTSLVERNFLNPTINFTTKQVVPFTGGEISLTNSISMNNDLQNKITNYSSNWVSLTYSQTINGFNPYRWNKKKYFYSRKLDDINYRKEIAMLKTEAVQLFFDAYVLQKKIELTKNNLVKTESLLRQIEEKKKLGRALGIDVNQIEITINQLTQKVKSDSFELTMQISKLKNLLNIETQKELNFKTINDFELVIPKEKLINSFLENNYENEAQLKLLLADEKIDKTKKDGAVNFYIQLGIGLNSSAAEFENLYNKPIQKQALTVGAYIPLLNWGILNNKKKMAELEKDILKRELKETKFNATQQAENLYYYIENLNDQIRLAKQEYGLQIETNELLLNLLAYDKRTIYDYKNQLFEYEKSFLNYNELLINKYVLKMKFNEIFLE</sequence>
<comment type="caution">
    <text evidence="6">The sequence shown here is derived from an EMBL/GenBank/DDBJ whole genome shotgun (WGS) entry which is preliminary data.</text>
</comment>
<dbReference type="GO" id="GO:1990281">
    <property type="term" value="C:efflux pump complex"/>
    <property type="evidence" value="ECO:0007669"/>
    <property type="project" value="TreeGrafter"/>
</dbReference>
<dbReference type="Gene3D" id="1.20.1600.10">
    <property type="entry name" value="Outer membrane efflux proteins (OEP)"/>
    <property type="match status" value="1"/>
</dbReference>
<dbReference type="OrthoDB" id="940457at2"/>
<comment type="subcellular location">
    <subcellularLocation>
        <location evidence="1">Cell outer membrane</location>
    </subcellularLocation>
</comment>
<dbReference type="GO" id="GO:0009279">
    <property type="term" value="C:cell outer membrane"/>
    <property type="evidence" value="ECO:0007669"/>
    <property type="project" value="UniProtKB-SubCell"/>
</dbReference>
<dbReference type="PANTHER" id="PTHR30026:SF20">
    <property type="entry name" value="OUTER MEMBRANE PROTEIN TOLC"/>
    <property type="match status" value="1"/>
</dbReference>
<dbReference type="AlphaFoldDB" id="A0A511YFD6"/>
<evidence type="ECO:0000256" key="2">
    <source>
        <dbReference type="ARBA" id="ARBA00022452"/>
    </source>
</evidence>